<feature type="transmembrane region" description="Helical" evidence="2">
    <location>
        <begin position="20"/>
        <end position="41"/>
    </location>
</feature>
<proteinExistence type="predicted"/>
<feature type="region of interest" description="Disordered" evidence="1">
    <location>
        <begin position="52"/>
        <end position="92"/>
    </location>
</feature>
<evidence type="ECO:0000256" key="2">
    <source>
        <dbReference type="SAM" id="Phobius"/>
    </source>
</evidence>
<reference evidence="3 4" key="1">
    <citation type="submission" date="2017-03" db="EMBL/GenBank/DDBJ databases">
        <authorList>
            <person name="Afonso C.L."/>
            <person name="Miller P.J."/>
            <person name="Scott M.A."/>
            <person name="Spackman E."/>
            <person name="Goraichik I."/>
            <person name="Dimitrov K.M."/>
            <person name="Suarez D.L."/>
            <person name="Swayne D.E."/>
        </authorList>
    </citation>
    <scope>NUCLEOTIDE SEQUENCE [LARGE SCALE GENOMIC DNA]</scope>
    <source>
        <strain evidence="3 4">CECT 7691</strain>
    </source>
</reference>
<evidence type="ECO:0000313" key="4">
    <source>
        <dbReference type="Proteomes" id="UP000193200"/>
    </source>
</evidence>
<gene>
    <name evidence="3" type="ORF">OCH7691_02356</name>
</gene>
<keyword evidence="2" id="KW-0812">Transmembrane</keyword>
<evidence type="ECO:0000313" key="3">
    <source>
        <dbReference type="EMBL" id="SLN55029.1"/>
    </source>
</evidence>
<feature type="compositionally biased region" description="Polar residues" evidence="1">
    <location>
        <begin position="52"/>
        <end position="63"/>
    </location>
</feature>
<dbReference type="AlphaFoldDB" id="A0A1Y5T4A2"/>
<protein>
    <submittedName>
        <fullName evidence="3">Uncharacterized protein</fullName>
    </submittedName>
</protein>
<sequence length="92" mass="9563">MAIPTEYSERRRISHRGTIALIALVAAAGWLMLILAAEAALDAGHSLIAQLSDDTSTESVTGSDSEDILSPEALQRPQDIAPAAGSADNPAH</sequence>
<dbReference type="Proteomes" id="UP000193200">
    <property type="component" value="Unassembled WGS sequence"/>
</dbReference>
<dbReference type="InParanoid" id="A0A1Y5T4A2"/>
<keyword evidence="2" id="KW-0472">Membrane</keyword>
<organism evidence="3 4">
    <name type="scientific">Oceanibacterium hippocampi</name>
    <dbReference type="NCBI Taxonomy" id="745714"/>
    <lineage>
        <taxon>Bacteria</taxon>
        <taxon>Pseudomonadati</taxon>
        <taxon>Pseudomonadota</taxon>
        <taxon>Alphaproteobacteria</taxon>
        <taxon>Sneathiellales</taxon>
        <taxon>Sneathiellaceae</taxon>
        <taxon>Oceanibacterium</taxon>
    </lineage>
</organism>
<dbReference type="EMBL" id="FWFR01000002">
    <property type="protein sequence ID" value="SLN55029.1"/>
    <property type="molecule type" value="Genomic_DNA"/>
</dbReference>
<accession>A0A1Y5T4A2</accession>
<evidence type="ECO:0000256" key="1">
    <source>
        <dbReference type="SAM" id="MobiDB-lite"/>
    </source>
</evidence>
<keyword evidence="2" id="KW-1133">Transmembrane helix</keyword>
<name>A0A1Y5T4A2_9PROT</name>
<keyword evidence="4" id="KW-1185">Reference proteome</keyword>